<evidence type="ECO:0000256" key="2">
    <source>
        <dbReference type="ARBA" id="ARBA00008816"/>
    </source>
</evidence>
<organism evidence="8 9">
    <name type="scientific">Hanseniaspora opuntiae</name>
    <dbReference type="NCBI Taxonomy" id="211096"/>
    <lineage>
        <taxon>Eukaryota</taxon>
        <taxon>Fungi</taxon>
        <taxon>Dikarya</taxon>
        <taxon>Ascomycota</taxon>
        <taxon>Saccharomycotina</taxon>
        <taxon>Saccharomycetes</taxon>
        <taxon>Saccharomycodales</taxon>
        <taxon>Saccharomycodaceae</taxon>
        <taxon>Hanseniaspora</taxon>
    </lineage>
</organism>
<evidence type="ECO:0000256" key="1">
    <source>
        <dbReference type="ARBA" id="ARBA00004141"/>
    </source>
</evidence>
<keyword evidence="9" id="KW-1185">Reference proteome</keyword>
<feature type="transmembrane region" description="Helical" evidence="6">
    <location>
        <begin position="61"/>
        <end position="82"/>
    </location>
</feature>
<evidence type="ECO:0000256" key="6">
    <source>
        <dbReference type="SAM" id="Phobius"/>
    </source>
</evidence>
<dbReference type="PANTHER" id="PTHR10165">
    <property type="entry name" value="LIPID PHOSPHATE PHOSPHATASE"/>
    <property type="match status" value="1"/>
</dbReference>
<comment type="similarity">
    <text evidence="2">Belongs to the PA-phosphatase related phosphoesterase family.</text>
</comment>
<dbReference type="InterPro" id="IPR043216">
    <property type="entry name" value="PAP-like"/>
</dbReference>
<proteinExistence type="inferred from homology"/>
<dbReference type="SUPFAM" id="SSF48317">
    <property type="entry name" value="Acid phosphatase/Vanadium-dependent haloperoxidase"/>
    <property type="match status" value="1"/>
</dbReference>
<dbReference type="AlphaFoldDB" id="A0A1E5R8G1"/>
<dbReference type="EMBL" id="LPNL01000007">
    <property type="protein sequence ID" value="OEJ83202.1"/>
    <property type="molecule type" value="Genomic_DNA"/>
</dbReference>
<sequence>MAYDMSLYMKWRLADVIAIVVLFVLNIIVSKFKPFERQFFINDLSISHPFAERETVNSYELLVYSTIVPFIAIVLYCILFRFKKNENRYYLLWISMVGLVLSLNITALVTNYLKNWFGRPRPDFISRCIPKDGTPKNVLVLAKDVCTTENLDRLYDGFRSCPSGHSSESFTGLGYLFYFLQGQLRVDLPQNGLYRKLISFIPLMGAALIALSRTQDYRHHFTDVFLGSFIGLIISREVYKHYFSLESESKYSALPYGADSQDGFDDNDNESYKLLDTNRRLNTTTDENINQDSGVTNMV</sequence>
<dbReference type="Proteomes" id="UP000095605">
    <property type="component" value="Unassembled WGS sequence"/>
</dbReference>
<dbReference type="OrthoDB" id="10030083at2759"/>
<comment type="caution">
    <text evidence="8">The sequence shown here is derived from an EMBL/GenBank/DDBJ whole genome shotgun (WGS) entry which is preliminary data.</text>
</comment>
<feature type="transmembrane region" description="Helical" evidence="6">
    <location>
        <begin position="12"/>
        <end position="29"/>
    </location>
</feature>
<keyword evidence="3 6" id="KW-0812">Transmembrane</keyword>
<dbReference type="SMART" id="SM00014">
    <property type="entry name" value="acidPPc"/>
    <property type="match status" value="1"/>
</dbReference>
<accession>A0A1E5R8G1</accession>
<dbReference type="GO" id="GO:0046839">
    <property type="term" value="P:phospholipid dephosphorylation"/>
    <property type="evidence" value="ECO:0007669"/>
    <property type="project" value="TreeGrafter"/>
</dbReference>
<dbReference type="PANTHER" id="PTHR10165:SF35">
    <property type="entry name" value="RE23632P"/>
    <property type="match status" value="1"/>
</dbReference>
<feature type="transmembrane region" description="Helical" evidence="6">
    <location>
        <begin position="89"/>
        <end position="113"/>
    </location>
</feature>
<dbReference type="GO" id="GO:0016020">
    <property type="term" value="C:membrane"/>
    <property type="evidence" value="ECO:0007669"/>
    <property type="project" value="UniProtKB-SubCell"/>
</dbReference>
<evidence type="ECO:0000256" key="3">
    <source>
        <dbReference type="ARBA" id="ARBA00022692"/>
    </source>
</evidence>
<keyword evidence="5 6" id="KW-0472">Membrane</keyword>
<dbReference type="CDD" id="cd03390">
    <property type="entry name" value="PAP2_containing_1_like"/>
    <property type="match status" value="1"/>
</dbReference>
<dbReference type="Gene3D" id="1.20.144.10">
    <property type="entry name" value="Phosphatidic acid phosphatase type 2/haloperoxidase"/>
    <property type="match status" value="1"/>
</dbReference>
<dbReference type="InterPro" id="IPR036938">
    <property type="entry name" value="PAP2/HPO_sf"/>
</dbReference>
<dbReference type="InterPro" id="IPR000326">
    <property type="entry name" value="PAP2/HPO"/>
</dbReference>
<keyword evidence="4 6" id="KW-1133">Transmembrane helix</keyword>
<dbReference type="GO" id="GO:0006644">
    <property type="term" value="P:phospholipid metabolic process"/>
    <property type="evidence" value="ECO:0007669"/>
    <property type="project" value="InterPro"/>
</dbReference>
<evidence type="ECO:0000313" key="9">
    <source>
        <dbReference type="Proteomes" id="UP000095605"/>
    </source>
</evidence>
<gene>
    <name evidence="8" type="ORF">AWRI3578_g2830</name>
</gene>
<reference evidence="9" key="1">
    <citation type="journal article" date="2016" name="Genome Announc.">
        <title>Genome sequences of three species of Hanseniaspora isolated from spontaneous wine fermentations.</title>
        <authorList>
            <person name="Sternes P.R."/>
            <person name="Lee D."/>
            <person name="Kutyna D.R."/>
            <person name="Borneman A.R."/>
        </authorList>
    </citation>
    <scope>NUCLEOTIDE SEQUENCE [LARGE SCALE GENOMIC DNA]</scope>
    <source>
        <strain evidence="9">AWRI3578</strain>
    </source>
</reference>
<name>A0A1E5R8G1_9ASCO</name>
<comment type="subcellular location">
    <subcellularLocation>
        <location evidence="1">Membrane</location>
        <topology evidence="1">Multi-pass membrane protein</topology>
    </subcellularLocation>
</comment>
<dbReference type="Pfam" id="PF01569">
    <property type="entry name" value="PAP2"/>
    <property type="match status" value="1"/>
</dbReference>
<evidence type="ECO:0000256" key="5">
    <source>
        <dbReference type="ARBA" id="ARBA00023136"/>
    </source>
</evidence>
<feature type="domain" description="Phosphatidic acid phosphatase type 2/haloperoxidase" evidence="7">
    <location>
        <begin position="97"/>
        <end position="239"/>
    </location>
</feature>
<evidence type="ECO:0000313" key="8">
    <source>
        <dbReference type="EMBL" id="OEJ83202.1"/>
    </source>
</evidence>
<dbReference type="GO" id="GO:0008195">
    <property type="term" value="F:phosphatidate phosphatase activity"/>
    <property type="evidence" value="ECO:0007669"/>
    <property type="project" value="TreeGrafter"/>
</dbReference>
<evidence type="ECO:0000259" key="7">
    <source>
        <dbReference type="SMART" id="SM00014"/>
    </source>
</evidence>
<protein>
    <submittedName>
        <fullName evidence="8">Diacylglycerol pyrophosphate phosphatase 1</fullName>
    </submittedName>
</protein>
<evidence type="ECO:0000256" key="4">
    <source>
        <dbReference type="ARBA" id="ARBA00022989"/>
    </source>
</evidence>